<dbReference type="InterPro" id="IPR016088">
    <property type="entry name" value="Chalcone_isomerase_3-sand"/>
</dbReference>
<evidence type="ECO:0000313" key="4">
    <source>
        <dbReference type="EMBL" id="ODV92953.1"/>
    </source>
</evidence>
<protein>
    <recommendedName>
        <fullName evidence="2">Altered inheritance of mitochondria protein 18, mitochondrial</fullName>
    </recommendedName>
</protein>
<dbReference type="PANTHER" id="PTHR47284">
    <property type="entry name" value="FATTY-ACID-BINDING PROTEIN 2"/>
    <property type="match status" value="1"/>
</dbReference>
<organism evidence="4 5">
    <name type="scientific">Tortispora caseinolytica NRRL Y-17796</name>
    <dbReference type="NCBI Taxonomy" id="767744"/>
    <lineage>
        <taxon>Eukaryota</taxon>
        <taxon>Fungi</taxon>
        <taxon>Dikarya</taxon>
        <taxon>Ascomycota</taxon>
        <taxon>Saccharomycotina</taxon>
        <taxon>Trigonopsidomycetes</taxon>
        <taxon>Trigonopsidales</taxon>
        <taxon>Trigonopsidaceae</taxon>
        <taxon>Tortispora</taxon>
    </lineage>
</organism>
<gene>
    <name evidence="4" type="ORF">CANCADRAFT_95547</name>
</gene>
<dbReference type="PROSITE" id="PS51257">
    <property type="entry name" value="PROKAR_LIPOPROTEIN"/>
    <property type="match status" value="1"/>
</dbReference>
<dbReference type="PANTHER" id="PTHR47284:SF3">
    <property type="entry name" value="FATTY-ACID-BINDING PROTEIN 2"/>
    <property type="match status" value="1"/>
</dbReference>
<dbReference type="Gene3D" id="3.50.70.10">
    <property type="match status" value="1"/>
</dbReference>
<comment type="similarity">
    <text evidence="1">Belongs to the AIM18/AIM46 family.</text>
</comment>
<dbReference type="InterPro" id="IPR016087">
    <property type="entry name" value="Chalcone_isomerase"/>
</dbReference>
<dbReference type="EMBL" id="KV453841">
    <property type="protein sequence ID" value="ODV92953.1"/>
    <property type="molecule type" value="Genomic_DNA"/>
</dbReference>
<accession>A0A1E4TMI0</accession>
<name>A0A1E4TMI0_9ASCO</name>
<evidence type="ECO:0000313" key="5">
    <source>
        <dbReference type="Proteomes" id="UP000095023"/>
    </source>
</evidence>
<evidence type="ECO:0000259" key="3">
    <source>
        <dbReference type="Pfam" id="PF16035"/>
    </source>
</evidence>
<evidence type="ECO:0000256" key="1">
    <source>
        <dbReference type="ARBA" id="ARBA00009111"/>
    </source>
</evidence>
<keyword evidence="5" id="KW-1185">Reference proteome</keyword>
<reference evidence="5" key="1">
    <citation type="submission" date="2016-02" db="EMBL/GenBank/DDBJ databases">
        <title>Comparative genomics of biotechnologically important yeasts.</title>
        <authorList>
            <consortium name="DOE Joint Genome Institute"/>
            <person name="Riley R."/>
            <person name="Haridas S."/>
            <person name="Wolfe K.H."/>
            <person name="Lopes M.R."/>
            <person name="Hittinger C.T."/>
            <person name="Goker M."/>
            <person name="Salamov A."/>
            <person name="Wisecaver J."/>
            <person name="Long T.M."/>
            <person name="Aerts A.L."/>
            <person name="Barry K."/>
            <person name="Choi C."/>
            <person name="Clum A."/>
            <person name="Coughlan A.Y."/>
            <person name="Deshpande S."/>
            <person name="Douglass A.P."/>
            <person name="Hanson S.J."/>
            <person name="Klenk H.-P."/>
            <person name="Labutti K."/>
            <person name="Lapidus A."/>
            <person name="Lindquist E."/>
            <person name="Lipzen A."/>
            <person name="Meier-Kolthoff J.P."/>
            <person name="Ohm R.A."/>
            <person name="Otillar R.P."/>
            <person name="Pangilinan J."/>
            <person name="Peng Y."/>
            <person name="Rokas A."/>
            <person name="Rosa C.A."/>
            <person name="Scheuner C."/>
            <person name="Sibirny A.A."/>
            <person name="Slot J.C."/>
            <person name="Stielow J.B."/>
            <person name="Sun H."/>
            <person name="Kurtzman C.P."/>
            <person name="Blackwell M."/>
            <person name="Jeffries T.W."/>
            <person name="Grigoriev I.V."/>
        </authorList>
    </citation>
    <scope>NUCLEOTIDE SEQUENCE [LARGE SCALE GENOMIC DNA]</scope>
    <source>
        <strain evidence="5">NRRL Y-17796</strain>
    </source>
</reference>
<dbReference type="OrthoDB" id="18193at2759"/>
<sequence>MWTRITAMKLPKAAVLSAAIFGGCTLYNNNRPITLDTKISLPDDPVKPPTSVPDFQRSIVVCGKIFDLFAIGVRTVSIFNMHVYGLGLYASRDHLPVLKAILNGAAEKYNATTPAELEAALRDKSKGKEIISEFFGYPRPDSQIPLVLRIVTARNTDFGHLRDGFVRAVLAHPYAKSLLEMENERGEAFAHGIEDLRKAFGRKVSVPKHKELLLYRRSNGELDIFAEIGDTREQIGTVHNSEVSQFLFQQYMNPEKPSSPTAYNDMCRNFAQMIAK</sequence>
<dbReference type="InterPro" id="IPR036298">
    <property type="entry name" value="Chalcone_isomerase_sf"/>
</dbReference>
<feature type="domain" description="Chalcone isomerase" evidence="3">
    <location>
        <begin position="66"/>
        <end position="264"/>
    </location>
</feature>
<dbReference type="Pfam" id="PF16035">
    <property type="entry name" value="Chalcone_2"/>
    <property type="match status" value="1"/>
</dbReference>
<dbReference type="GO" id="GO:0016872">
    <property type="term" value="F:intramolecular lyase activity"/>
    <property type="evidence" value="ECO:0007669"/>
    <property type="project" value="InterPro"/>
</dbReference>
<evidence type="ECO:0000256" key="2">
    <source>
        <dbReference type="ARBA" id="ARBA00018755"/>
    </source>
</evidence>
<dbReference type="AlphaFoldDB" id="A0A1E4TMI0"/>
<dbReference type="SUPFAM" id="SSF54626">
    <property type="entry name" value="Chalcone isomerase"/>
    <property type="match status" value="1"/>
</dbReference>
<proteinExistence type="inferred from homology"/>
<dbReference type="Proteomes" id="UP000095023">
    <property type="component" value="Unassembled WGS sequence"/>
</dbReference>